<dbReference type="Pfam" id="PF01244">
    <property type="entry name" value="Peptidase_M19"/>
    <property type="match status" value="1"/>
</dbReference>
<feature type="transmembrane region" description="Helical" evidence="3">
    <location>
        <begin position="118"/>
        <end position="137"/>
    </location>
</feature>
<keyword evidence="1" id="KW-0482">Metalloprotease</keyword>
<organism evidence="4 5">
    <name type="scientific">Psilocybe cf. subviscida</name>
    <dbReference type="NCBI Taxonomy" id="2480587"/>
    <lineage>
        <taxon>Eukaryota</taxon>
        <taxon>Fungi</taxon>
        <taxon>Dikarya</taxon>
        <taxon>Basidiomycota</taxon>
        <taxon>Agaricomycotina</taxon>
        <taxon>Agaricomycetes</taxon>
        <taxon>Agaricomycetidae</taxon>
        <taxon>Agaricales</taxon>
        <taxon>Agaricineae</taxon>
        <taxon>Strophariaceae</taxon>
        <taxon>Psilocybe</taxon>
    </lineage>
</organism>
<dbReference type="GO" id="GO:0046872">
    <property type="term" value="F:metal ion binding"/>
    <property type="evidence" value="ECO:0007669"/>
    <property type="project" value="UniProtKB-UniRule"/>
</dbReference>
<comment type="cofactor">
    <cofactor evidence="1">
        <name>Zn(2+)</name>
        <dbReference type="ChEBI" id="CHEBI:29105"/>
    </cofactor>
</comment>
<accession>A0A8H5BG51</accession>
<feature type="compositionally biased region" description="Low complexity" evidence="2">
    <location>
        <begin position="95"/>
        <end position="107"/>
    </location>
</feature>
<gene>
    <name evidence="4" type="ORF">D9619_001739</name>
</gene>
<comment type="caution">
    <text evidence="4">The sequence shown here is derived from an EMBL/GenBank/DDBJ whole genome shotgun (WGS) entry which is preliminary data.</text>
</comment>
<keyword evidence="1" id="KW-0862">Zinc</keyword>
<dbReference type="InterPro" id="IPR000180">
    <property type="entry name" value="Dipep_AS"/>
</dbReference>
<evidence type="ECO:0000256" key="2">
    <source>
        <dbReference type="SAM" id="MobiDB-lite"/>
    </source>
</evidence>
<feature type="region of interest" description="Disordered" evidence="2">
    <location>
        <begin position="1"/>
        <end position="44"/>
    </location>
</feature>
<keyword evidence="3" id="KW-0812">Transmembrane</keyword>
<keyword evidence="3" id="KW-0472">Membrane</keyword>
<dbReference type="Proteomes" id="UP000567179">
    <property type="component" value="Unassembled WGS sequence"/>
</dbReference>
<dbReference type="AlphaFoldDB" id="A0A8H5BG51"/>
<dbReference type="PROSITE" id="PS51365">
    <property type="entry name" value="RENAL_DIPEPTIDASE_2"/>
    <property type="match status" value="1"/>
</dbReference>
<sequence length="531" mass="56798">MARSRSGSSSSSSSSSDSNHSARPQHWWQRSTGNSKSKSSSSRARDVCSSAAKVVILSAVQKVVTAASQGSSSSTMPHSSNGNTPTTERDPLLPTNANSTANGNGTSEDIKETNSRRVVWGLLMVLFIAAGVLLVGFGSTFGDAWAPWLGNLPKDPMAAALTILDKAPVIDGHIDLPILVRYKYANNVTAVDLESEMPGHVDIPRLRKGKVGAFFWSVYVSCANPLAEGQNFLRATWRVRDTLEQIDVSRELISKYPDTFSLALTTNDIKAAVATGKIASMLGVEGAHQLGNSLSVLRQYYALGVRYVTLTHTCHNAFADSCGFEPGMEPLHGGLSSLGEALIAEMNRLGVLVDLSHTSDATAKQAIALSKAPVIWSHSSARAIHDVPRNVPDDVLELIGSGEGKKDAVVMINFAPFFVAVPGNANVETVANHVEHIANVTAKKHVGLGSDFDGIGEVPVGLEDVSKYPALIAELYKRGWTKQELAGLAGANLLRVMEGAERVAQDLQSAGTLPKFDLYNKRKDIPEYIEL</sequence>
<dbReference type="PANTHER" id="PTHR10443">
    <property type="entry name" value="MICROSOMAL DIPEPTIDASE"/>
    <property type="match status" value="1"/>
</dbReference>
<dbReference type="GO" id="GO:0070573">
    <property type="term" value="F:metallodipeptidase activity"/>
    <property type="evidence" value="ECO:0007669"/>
    <property type="project" value="InterPro"/>
</dbReference>
<dbReference type="EC" id="3.4.13.19" evidence="1"/>
<dbReference type="OrthoDB" id="445695at2759"/>
<feature type="region of interest" description="Disordered" evidence="2">
    <location>
        <begin position="67"/>
        <end position="110"/>
    </location>
</feature>
<dbReference type="PROSITE" id="PS00869">
    <property type="entry name" value="RENAL_DIPEPTIDASE_1"/>
    <property type="match status" value="1"/>
</dbReference>
<feature type="compositionally biased region" description="Low complexity" evidence="2">
    <location>
        <begin position="1"/>
        <end position="21"/>
    </location>
</feature>
<comment type="similarity">
    <text evidence="1">Belongs to the metallo-dependent hydrolases superfamily. Peptidase M19 family.</text>
</comment>
<dbReference type="Gene3D" id="3.20.20.140">
    <property type="entry name" value="Metal-dependent hydrolases"/>
    <property type="match status" value="1"/>
</dbReference>
<evidence type="ECO:0000256" key="3">
    <source>
        <dbReference type="SAM" id="Phobius"/>
    </source>
</evidence>
<comment type="catalytic activity">
    <reaction evidence="1">
        <text>an L-aminoacyl-L-amino acid + H2O = 2 an L-alpha-amino acid</text>
        <dbReference type="Rhea" id="RHEA:48940"/>
        <dbReference type="ChEBI" id="CHEBI:15377"/>
        <dbReference type="ChEBI" id="CHEBI:59869"/>
        <dbReference type="ChEBI" id="CHEBI:77460"/>
        <dbReference type="EC" id="3.4.13.19"/>
    </reaction>
</comment>
<evidence type="ECO:0000256" key="1">
    <source>
        <dbReference type="RuleBase" id="RU341113"/>
    </source>
</evidence>
<keyword evidence="1" id="KW-0224">Dipeptidase</keyword>
<keyword evidence="1" id="KW-0479">Metal-binding</keyword>
<dbReference type="GO" id="GO:0006508">
    <property type="term" value="P:proteolysis"/>
    <property type="evidence" value="ECO:0007669"/>
    <property type="project" value="UniProtKB-KW"/>
</dbReference>
<protein>
    <recommendedName>
        <fullName evidence="1">Dipeptidase</fullName>
        <ecNumber evidence="1">3.4.13.19</ecNumber>
    </recommendedName>
</protein>
<reference evidence="4 5" key="1">
    <citation type="journal article" date="2020" name="ISME J.">
        <title>Uncovering the hidden diversity of litter-decomposition mechanisms in mushroom-forming fungi.</title>
        <authorList>
            <person name="Floudas D."/>
            <person name="Bentzer J."/>
            <person name="Ahren D."/>
            <person name="Johansson T."/>
            <person name="Persson P."/>
            <person name="Tunlid A."/>
        </authorList>
    </citation>
    <scope>NUCLEOTIDE SEQUENCE [LARGE SCALE GENOMIC DNA]</scope>
    <source>
        <strain evidence="4 5">CBS 101986</strain>
    </source>
</reference>
<dbReference type="CDD" id="cd01301">
    <property type="entry name" value="rDP_like"/>
    <property type="match status" value="1"/>
</dbReference>
<dbReference type="PANTHER" id="PTHR10443:SF12">
    <property type="entry name" value="DIPEPTIDASE"/>
    <property type="match status" value="1"/>
</dbReference>
<keyword evidence="5" id="KW-1185">Reference proteome</keyword>
<keyword evidence="1" id="KW-0378">Hydrolase</keyword>
<proteinExistence type="inferred from homology"/>
<dbReference type="InterPro" id="IPR008257">
    <property type="entry name" value="Pept_M19"/>
</dbReference>
<dbReference type="EMBL" id="JAACJJ010000028">
    <property type="protein sequence ID" value="KAF5322760.1"/>
    <property type="molecule type" value="Genomic_DNA"/>
</dbReference>
<dbReference type="SUPFAM" id="SSF51556">
    <property type="entry name" value="Metallo-dependent hydrolases"/>
    <property type="match status" value="1"/>
</dbReference>
<keyword evidence="3" id="KW-1133">Transmembrane helix</keyword>
<evidence type="ECO:0000313" key="4">
    <source>
        <dbReference type="EMBL" id="KAF5322760.1"/>
    </source>
</evidence>
<keyword evidence="1" id="KW-0645">Protease</keyword>
<feature type="compositionally biased region" description="Polar residues" evidence="2">
    <location>
        <begin position="67"/>
        <end position="86"/>
    </location>
</feature>
<name>A0A8H5BG51_9AGAR</name>
<evidence type="ECO:0000313" key="5">
    <source>
        <dbReference type="Proteomes" id="UP000567179"/>
    </source>
</evidence>
<dbReference type="InterPro" id="IPR032466">
    <property type="entry name" value="Metal_Hydrolase"/>
</dbReference>